<evidence type="ECO:0000313" key="2">
    <source>
        <dbReference type="EMBL" id="QDU84041.1"/>
    </source>
</evidence>
<dbReference type="EMBL" id="CP036290">
    <property type="protein sequence ID" value="QDU84041.1"/>
    <property type="molecule type" value="Genomic_DNA"/>
</dbReference>
<feature type="region of interest" description="Disordered" evidence="1">
    <location>
        <begin position="148"/>
        <end position="255"/>
    </location>
</feature>
<name>A0A518CXT3_9BACT</name>
<organism evidence="2 3">
    <name type="scientific">Rohdeia mirabilis</name>
    <dbReference type="NCBI Taxonomy" id="2528008"/>
    <lineage>
        <taxon>Bacteria</taxon>
        <taxon>Pseudomonadati</taxon>
        <taxon>Planctomycetota</taxon>
        <taxon>Planctomycetia</taxon>
        <taxon>Planctomycetia incertae sedis</taxon>
        <taxon>Rohdeia</taxon>
    </lineage>
</organism>
<feature type="compositionally biased region" description="Pro residues" evidence="1">
    <location>
        <begin position="92"/>
        <end position="107"/>
    </location>
</feature>
<dbReference type="Proteomes" id="UP000319342">
    <property type="component" value="Chromosome"/>
</dbReference>
<feature type="compositionally biased region" description="Low complexity" evidence="1">
    <location>
        <begin position="40"/>
        <end position="49"/>
    </location>
</feature>
<feature type="region of interest" description="Disordered" evidence="1">
    <location>
        <begin position="89"/>
        <end position="116"/>
    </location>
</feature>
<reference evidence="2 3" key="1">
    <citation type="submission" date="2019-02" db="EMBL/GenBank/DDBJ databases">
        <title>Deep-cultivation of Planctomycetes and their phenomic and genomic characterization uncovers novel biology.</title>
        <authorList>
            <person name="Wiegand S."/>
            <person name="Jogler M."/>
            <person name="Boedeker C."/>
            <person name="Pinto D."/>
            <person name="Vollmers J."/>
            <person name="Rivas-Marin E."/>
            <person name="Kohn T."/>
            <person name="Peeters S.H."/>
            <person name="Heuer A."/>
            <person name="Rast P."/>
            <person name="Oberbeckmann S."/>
            <person name="Bunk B."/>
            <person name="Jeske O."/>
            <person name="Meyerdierks A."/>
            <person name="Storesund J.E."/>
            <person name="Kallscheuer N."/>
            <person name="Luecker S."/>
            <person name="Lage O.M."/>
            <person name="Pohl T."/>
            <person name="Merkel B.J."/>
            <person name="Hornburger P."/>
            <person name="Mueller R.-W."/>
            <person name="Bruemmer F."/>
            <person name="Labrenz M."/>
            <person name="Spormann A.M."/>
            <person name="Op den Camp H."/>
            <person name="Overmann J."/>
            <person name="Amann R."/>
            <person name="Jetten M.S.M."/>
            <person name="Mascher T."/>
            <person name="Medema M.H."/>
            <person name="Devos D.P."/>
            <person name="Kaster A.-K."/>
            <person name="Ovreas L."/>
            <person name="Rohde M."/>
            <person name="Galperin M.Y."/>
            <person name="Jogler C."/>
        </authorList>
    </citation>
    <scope>NUCLEOTIDE SEQUENCE [LARGE SCALE GENOMIC DNA]</scope>
    <source>
        <strain evidence="2 3">Pla163</strain>
    </source>
</reference>
<protein>
    <submittedName>
        <fullName evidence="2">Uncharacterized protein</fullName>
    </submittedName>
</protein>
<gene>
    <name evidence="2" type="ORF">Pla163_11420</name>
</gene>
<evidence type="ECO:0000313" key="3">
    <source>
        <dbReference type="Proteomes" id="UP000319342"/>
    </source>
</evidence>
<proteinExistence type="predicted"/>
<sequence>MWPSVRPLPGRISTAMPRVNMRPPRRARQMASPDTYLQPAGAREAAPAAKQPKSQHKSLPEWHACSSALAAPSIQLERGAATELARCAPWSFQPPPQEARRPSPPPSQTHDTPHSLAATSRRQAVNAPPSLGGCTRLSHSLQSDRLQALAPGHPQPPRQYLHPTPQRRKSQRTPRPMDRKVSAQTLPQLLCAPRLARPRQATPADLATNAQAQRSNAPKEEKRSPHHRQCRASHRVSHSEHGHPGSPTEHASPQG</sequence>
<feature type="compositionally biased region" description="Basic residues" evidence="1">
    <location>
        <begin position="224"/>
        <end position="236"/>
    </location>
</feature>
<accession>A0A518CXT3</accession>
<keyword evidence="3" id="KW-1185">Reference proteome</keyword>
<feature type="region of interest" description="Disordered" evidence="1">
    <location>
        <begin position="1"/>
        <end position="60"/>
    </location>
</feature>
<evidence type="ECO:0000256" key="1">
    <source>
        <dbReference type="SAM" id="MobiDB-lite"/>
    </source>
</evidence>
<dbReference type="AlphaFoldDB" id="A0A518CXT3"/>